<reference evidence="7" key="2">
    <citation type="journal article" date="2021" name="PeerJ">
        <title>Extensive microbial diversity within the chicken gut microbiome revealed by metagenomics and culture.</title>
        <authorList>
            <person name="Gilroy R."/>
            <person name="Ravi A."/>
            <person name="Getino M."/>
            <person name="Pursley I."/>
            <person name="Horton D.L."/>
            <person name="Alikhan N.F."/>
            <person name="Baker D."/>
            <person name="Gharbi K."/>
            <person name="Hall N."/>
            <person name="Watson M."/>
            <person name="Adriaenssens E.M."/>
            <person name="Foster-Nyarko E."/>
            <person name="Jarju S."/>
            <person name="Secka A."/>
            <person name="Antonio M."/>
            <person name="Oren A."/>
            <person name="Chaudhuri R.R."/>
            <person name="La Ragione R."/>
            <person name="Hildebrand F."/>
            <person name="Pallen M.J."/>
        </authorList>
    </citation>
    <scope>NUCLEOTIDE SEQUENCE</scope>
    <source>
        <strain evidence="7">ChiGjej3B3-7149</strain>
    </source>
</reference>
<evidence type="ECO:0000313" key="7">
    <source>
        <dbReference type="EMBL" id="HIR54455.1"/>
    </source>
</evidence>
<keyword evidence="1" id="KW-0285">Flavoprotein</keyword>
<dbReference type="PANTHER" id="PTHR46091">
    <property type="entry name" value="BLR7054 PROTEIN"/>
    <property type="match status" value="1"/>
</dbReference>
<dbReference type="Gene3D" id="3.50.50.60">
    <property type="entry name" value="FAD/NAD(P)-binding domain"/>
    <property type="match status" value="2"/>
</dbReference>
<dbReference type="Proteomes" id="UP000824238">
    <property type="component" value="Unassembled WGS sequence"/>
</dbReference>
<organism evidence="7 8">
    <name type="scientific">Candidatus Scatomorpha intestinigallinarum</name>
    <dbReference type="NCBI Taxonomy" id="2840923"/>
    <lineage>
        <taxon>Bacteria</taxon>
        <taxon>Bacillati</taxon>
        <taxon>Bacillota</taxon>
        <taxon>Clostridia</taxon>
        <taxon>Eubacteriales</taxon>
        <taxon>Candidatus Scatomorpha</taxon>
    </lineage>
</organism>
<dbReference type="PROSITE" id="PS51257">
    <property type="entry name" value="PROKAR_LIPOPROTEIN"/>
    <property type="match status" value="1"/>
</dbReference>
<proteinExistence type="predicted"/>
<comment type="caution">
    <text evidence="7">The sequence shown here is derived from an EMBL/GenBank/DDBJ whole genome shotgun (WGS) entry which is preliminary data.</text>
</comment>
<dbReference type="InterPro" id="IPR002937">
    <property type="entry name" value="Amino_oxidase"/>
</dbReference>
<keyword evidence="2" id="KW-0732">Signal</keyword>
<dbReference type="InterPro" id="IPR036188">
    <property type="entry name" value="FAD/NAD-bd_sf"/>
</dbReference>
<dbReference type="InterPro" id="IPR052206">
    <property type="entry name" value="Retinol_saturase"/>
</dbReference>
<evidence type="ECO:0000256" key="5">
    <source>
        <dbReference type="ARBA" id="ARBA00023027"/>
    </source>
</evidence>
<dbReference type="PANTHER" id="PTHR46091:SF3">
    <property type="entry name" value="AMINE OXIDASE DOMAIN-CONTAINING PROTEIN"/>
    <property type="match status" value="1"/>
</dbReference>
<gene>
    <name evidence="7" type="ORF">IAD36_02495</name>
</gene>
<dbReference type="SUPFAM" id="SSF51905">
    <property type="entry name" value="FAD/NAD(P)-binding domain"/>
    <property type="match status" value="1"/>
</dbReference>
<dbReference type="GO" id="GO:0016491">
    <property type="term" value="F:oxidoreductase activity"/>
    <property type="evidence" value="ECO:0007669"/>
    <property type="project" value="InterPro"/>
</dbReference>
<evidence type="ECO:0000313" key="8">
    <source>
        <dbReference type="Proteomes" id="UP000824238"/>
    </source>
</evidence>
<evidence type="ECO:0000256" key="2">
    <source>
        <dbReference type="ARBA" id="ARBA00022729"/>
    </source>
</evidence>
<keyword evidence="4" id="KW-0521">NADP</keyword>
<dbReference type="AlphaFoldDB" id="A0A9D1DKC4"/>
<keyword evidence="5" id="KW-0520">NAD</keyword>
<name>A0A9D1DKC4_9FIRM</name>
<reference evidence="7" key="1">
    <citation type="submission" date="2020-10" db="EMBL/GenBank/DDBJ databases">
        <authorList>
            <person name="Gilroy R."/>
        </authorList>
    </citation>
    <scope>NUCLEOTIDE SEQUENCE</scope>
    <source>
        <strain evidence="7">ChiGjej3B3-7149</strain>
    </source>
</reference>
<accession>A0A9D1DKC4</accession>
<evidence type="ECO:0000256" key="3">
    <source>
        <dbReference type="ARBA" id="ARBA00022827"/>
    </source>
</evidence>
<sequence length="509" mass="57212">MQKYDVVVVGAGNGGLAAAACLAKAGKRVLLLEKHNLPGGCATSFRRGRFEFESALHELCQMGEPGQGGHVRELLDELGLDVEWVPVDEAFRSISTEPEEGYDVTIPADEQGFLDAMEKAVPGCRASMENLMELTRMIGDGVDWLYKYNNDPPKLPMLLKWADLMRCVSVPTDEMLIKLGVPKKARHIYESYWDYVGVDSTKMSFAVYAQMFRMYLNFKPYICKMRSHEIALAFDRRIRELGGDIWYNTEVAKIDVKDNKVQGVTLKDGTHIACERVVSNLMPTVVFSKMVDPAEVPERDRRACNARKLAQNCFTIYLGLDATADELGIEGYDTFVRDTGDTLRQYETSASIETHKTYCVTCLNRAIPDCSPPGTCILSFSKFYSADAFAGVSEREYFELKTKIAEETIDHFEKWFKVDIRSHIEEIVTASPVTFARYIGTPQGDVYGYASEMWDGMFPRVMSAEKLDYTIKGLRFCGGHGTNMDGYSQAYLSGAEAARYTLKDMKEGR</sequence>
<evidence type="ECO:0000259" key="6">
    <source>
        <dbReference type="Pfam" id="PF01593"/>
    </source>
</evidence>
<dbReference type="EMBL" id="DVHH01000067">
    <property type="protein sequence ID" value="HIR54455.1"/>
    <property type="molecule type" value="Genomic_DNA"/>
</dbReference>
<keyword evidence="3" id="KW-0274">FAD</keyword>
<evidence type="ECO:0000256" key="1">
    <source>
        <dbReference type="ARBA" id="ARBA00022630"/>
    </source>
</evidence>
<evidence type="ECO:0000256" key="4">
    <source>
        <dbReference type="ARBA" id="ARBA00022857"/>
    </source>
</evidence>
<protein>
    <submittedName>
        <fullName evidence="7">NAD(P)/FAD-dependent oxidoreductase</fullName>
    </submittedName>
</protein>
<feature type="domain" description="Amine oxidase" evidence="6">
    <location>
        <begin position="15"/>
        <end position="500"/>
    </location>
</feature>
<dbReference type="Pfam" id="PF01593">
    <property type="entry name" value="Amino_oxidase"/>
    <property type="match status" value="1"/>
</dbReference>